<gene>
    <name evidence="2" type="ORF">HPF_11430</name>
</gene>
<dbReference type="Proteomes" id="UP000293912">
    <property type="component" value="Chromosome"/>
</dbReference>
<dbReference type="InterPro" id="IPR036165">
    <property type="entry name" value="YefM-like_sf"/>
</dbReference>
<organism evidence="2 3">
    <name type="scientific">Hydrogenophaga pseudoflava</name>
    <name type="common">Pseudomonas carboxydoflava</name>
    <dbReference type="NCBI Taxonomy" id="47421"/>
    <lineage>
        <taxon>Bacteria</taxon>
        <taxon>Pseudomonadati</taxon>
        <taxon>Pseudomonadota</taxon>
        <taxon>Betaproteobacteria</taxon>
        <taxon>Burkholderiales</taxon>
        <taxon>Comamonadaceae</taxon>
        <taxon>Hydrogenophaga</taxon>
    </lineage>
</organism>
<protein>
    <recommendedName>
        <fullName evidence="4">Antitoxin</fullName>
    </recommendedName>
</protein>
<evidence type="ECO:0000256" key="1">
    <source>
        <dbReference type="ARBA" id="ARBA00009981"/>
    </source>
</evidence>
<sequence length="85" mass="9552">MSVHTLPSRDFARDVSNAKRLASDGPVFITDRGKPAFALLKIEDYYRLSKTKPRSLLEVMDAIPGGDFDFEVPRMDGEFKPASFD</sequence>
<dbReference type="RefSeq" id="WP_066260937.1">
    <property type="nucleotide sequence ID" value="NZ_CP037867.1"/>
</dbReference>
<evidence type="ECO:0008006" key="4">
    <source>
        <dbReference type="Google" id="ProtNLM"/>
    </source>
</evidence>
<accession>A0A4P6X3E5</accession>
<dbReference type="KEGG" id="hpse:HPF_11430"/>
<evidence type="ECO:0000313" key="2">
    <source>
        <dbReference type="EMBL" id="QBM28301.1"/>
    </source>
</evidence>
<evidence type="ECO:0000313" key="3">
    <source>
        <dbReference type="Proteomes" id="UP000293912"/>
    </source>
</evidence>
<dbReference type="NCBIfam" id="TIGR01552">
    <property type="entry name" value="phd_fam"/>
    <property type="match status" value="1"/>
</dbReference>
<dbReference type="Gene3D" id="3.40.1620.10">
    <property type="entry name" value="YefM-like domain"/>
    <property type="match status" value="1"/>
</dbReference>
<dbReference type="AlphaFoldDB" id="A0A4P6X3E5"/>
<keyword evidence="3" id="KW-1185">Reference proteome</keyword>
<comment type="similarity">
    <text evidence="1">Belongs to the phD/YefM antitoxin family.</text>
</comment>
<reference evidence="2 3" key="1">
    <citation type="submission" date="2019-03" db="EMBL/GenBank/DDBJ databases">
        <authorList>
            <person name="Sebastian G."/>
            <person name="Baumann P."/>
            <person name="Ruckert C."/>
            <person name="Kalinowski J."/>
            <person name="Nebel B."/>
            <person name="Takors R."/>
            <person name="Blombach B."/>
        </authorList>
    </citation>
    <scope>NUCLEOTIDE SEQUENCE [LARGE SCALE GENOMIC DNA]</scope>
    <source>
        <strain evidence="2 3">DSM 1084</strain>
    </source>
</reference>
<name>A0A4P6X3E5_HYDPS</name>
<proteinExistence type="inferred from homology"/>
<dbReference type="EMBL" id="CP037867">
    <property type="protein sequence ID" value="QBM28301.1"/>
    <property type="molecule type" value="Genomic_DNA"/>
</dbReference>
<dbReference type="SUPFAM" id="SSF143120">
    <property type="entry name" value="YefM-like"/>
    <property type="match status" value="1"/>
</dbReference>